<dbReference type="HOGENOM" id="CLU_3275002_0_0_3"/>
<sequence length="45" mass="4699">MIFIMIQFASFAIGGFVPSAAIAGVLVLIGLGAFFYLGLKGPTDY</sequence>
<gene>
    <name evidence="2" type="ordered locus">PMM1918</name>
</gene>
<dbReference type="AlphaFoldDB" id="A8WID7"/>
<evidence type="ECO:0000313" key="2">
    <source>
        <dbReference type="EMBL" id="CAP16423.1"/>
    </source>
</evidence>
<evidence type="ECO:0000313" key="3">
    <source>
        <dbReference type="Proteomes" id="UP000001026"/>
    </source>
</evidence>
<accession>A8WID7</accession>
<feature type="transmembrane region" description="Helical" evidence="1">
    <location>
        <begin position="12"/>
        <end position="37"/>
    </location>
</feature>
<reference evidence="2 3" key="1">
    <citation type="journal article" date="2003" name="Nature">
        <title>Genome divergence in two Prochlorococcus ecotypes reflects oceanic niche differentiation.</title>
        <authorList>
            <person name="Rocap G."/>
            <person name="Larimer F.W."/>
            <person name="Lamerdin J.E."/>
            <person name="Malfatti S."/>
            <person name="Chain P."/>
            <person name="Ahlgren N.A."/>
            <person name="Arellano A."/>
            <person name="Coleman M."/>
            <person name="Hauser L."/>
            <person name="Hess W.R."/>
            <person name="Johnson Z.I."/>
            <person name="Land M.L."/>
            <person name="Lindell D."/>
            <person name="Post A.F."/>
            <person name="Regala W."/>
            <person name="Shah M."/>
            <person name="Shaw S.L."/>
            <person name="Steglich C."/>
            <person name="Sullivan M.B."/>
            <person name="Ting C.S."/>
            <person name="Tolonen A."/>
            <person name="Webb E.A."/>
            <person name="Zinser E.R."/>
            <person name="Chisholm S.W."/>
        </authorList>
    </citation>
    <scope>NUCLEOTIDE SEQUENCE [LARGE SCALE GENOMIC DNA]</scope>
    <source>
        <strain evidence="3">CCMP1986 / NIES-2087 / MED4</strain>
    </source>
</reference>
<protein>
    <submittedName>
        <fullName evidence="2">Uncharacterized protein</fullName>
    </submittedName>
</protein>
<evidence type="ECO:0000256" key="1">
    <source>
        <dbReference type="SAM" id="Phobius"/>
    </source>
</evidence>
<name>A8WID7_PROMP</name>
<proteinExistence type="predicted"/>
<keyword evidence="1" id="KW-1133">Transmembrane helix</keyword>
<organism evidence="2 3">
    <name type="scientific">Prochlorococcus marinus subsp. pastoris (strain CCMP1986 / NIES-2087 / MED4)</name>
    <dbReference type="NCBI Taxonomy" id="59919"/>
    <lineage>
        <taxon>Bacteria</taxon>
        <taxon>Bacillati</taxon>
        <taxon>Cyanobacteriota</taxon>
        <taxon>Cyanophyceae</taxon>
        <taxon>Synechococcales</taxon>
        <taxon>Prochlorococcaceae</taxon>
        <taxon>Prochlorococcus</taxon>
    </lineage>
</organism>
<dbReference type="EMBL" id="BX548174">
    <property type="protein sequence ID" value="CAP16423.1"/>
    <property type="molecule type" value="Genomic_DNA"/>
</dbReference>
<dbReference type="STRING" id="59919.PMM1918"/>
<dbReference type="Proteomes" id="UP000001026">
    <property type="component" value="Chromosome"/>
</dbReference>
<keyword evidence="1" id="KW-0812">Transmembrane</keyword>
<dbReference type="KEGG" id="pmm:PMM1918"/>
<keyword evidence="1" id="KW-0472">Membrane</keyword>